<dbReference type="Gene3D" id="1.20.1310.10">
    <property type="entry name" value="Cullin Repeats"/>
    <property type="match status" value="1"/>
</dbReference>
<evidence type="ECO:0000313" key="7">
    <source>
        <dbReference type="Proteomes" id="UP000663852"/>
    </source>
</evidence>
<comment type="similarity">
    <text evidence="1">Belongs to the cullin family.</text>
</comment>
<evidence type="ECO:0000313" key="5">
    <source>
        <dbReference type="EMBL" id="CAF1221684.1"/>
    </source>
</evidence>
<dbReference type="InterPro" id="IPR001373">
    <property type="entry name" value="Cullin_N"/>
</dbReference>
<dbReference type="Pfam" id="PF00888">
    <property type="entry name" value="Cullin"/>
    <property type="match status" value="1"/>
</dbReference>
<dbReference type="AlphaFoldDB" id="A0A814K8E8"/>
<evidence type="ECO:0000259" key="3">
    <source>
        <dbReference type="Pfam" id="PF00888"/>
    </source>
</evidence>
<dbReference type="GO" id="GO:0031625">
    <property type="term" value="F:ubiquitin protein ligase binding"/>
    <property type="evidence" value="ECO:0007669"/>
    <property type="project" value="InterPro"/>
</dbReference>
<keyword evidence="6" id="KW-1185">Reference proteome</keyword>
<accession>A0A814K8E8</accession>
<protein>
    <recommendedName>
        <fullName evidence="3">Cullin N-terminal domain-containing protein</fullName>
    </recommendedName>
</protein>
<evidence type="ECO:0000256" key="2">
    <source>
        <dbReference type="SAM" id="MobiDB-lite"/>
    </source>
</evidence>
<evidence type="ECO:0000313" key="4">
    <source>
        <dbReference type="EMBL" id="CAF1045956.1"/>
    </source>
</evidence>
<dbReference type="SUPFAM" id="SSF74788">
    <property type="entry name" value="Cullin repeat-like"/>
    <property type="match status" value="1"/>
</dbReference>
<evidence type="ECO:0000313" key="6">
    <source>
        <dbReference type="Proteomes" id="UP000663828"/>
    </source>
</evidence>
<gene>
    <name evidence="4" type="ORF">EDS130_LOCUS17176</name>
    <name evidence="5" type="ORF">XAT740_LOCUS24743</name>
</gene>
<feature type="domain" description="Cullin N-terminal" evidence="3">
    <location>
        <begin position="52"/>
        <end position="171"/>
    </location>
</feature>
<evidence type="ECO:0000256" key="1">
    <source>
        <dbReference type="ARBA" id="ARBA00006019"/>
    </source>
</evidence>
<comment type="caution">
    <text evidence="4">The sequence shown here is derived from an EMBL/GenBank/DDBJ whole genome shotgun (WGS) entry which is preliminary data.</text>
</comment>
<organism evidence="4 7">
    <name type="scientific">Adineta ricciae</name>
    <name type="common">Rotifer</name>
    <dbReference type="NCBI Taxonomy" id="249248"/>
    <lineage>
        <taxon>Eukaryota</taxon>
        <taxon>Metazoa</taxon>
        <taxon>Spiralia</taxon>
        <taxon>Gnathifera</taxon>
        <taxon>Rotifera</taxon>
        <taxon>Eurotatoria</taxon>
        <taxon>Bdelloidea</taxon>
        <taxon>Adinetida</taxon>
        <taxon>Adinetidae</taxon>
        <taxon>Adineta</taxon>
    </lineage>
</organism>
<dbReference type="GO" id="GO:0006511">
    <property type="term" value="P:ubiquitin-dependent protein catabolic process"/>
    <property type="evidence" value="ECO:0007669"/>
    <property type="project" value="InterPro"/>
</dbReference>
<proteinExistence type="inferred from homology"/>
<dbReference type="OrthoDB" id="9807758at2759"/>
<dbReference type="InterPro" id="IPR045093">
    <property type="entry name" value="Cullin"/>
</dbReference>
<dbReference type="Proteomes" id="UP000663852">
    <property type="component" value="Unassembled WGS sequence"/>
</dbReference>
<dbReference type="EMBL" id="CAJNOR010001930">
    <property type="protein sequence ID" value="CAF1221684.1"/>
    <property type="molecule type" value="Genomic_DNA"/>
</dbReference>
<dbReference type="Proteomes" id="UP000663828">
    <property type="component" value="Unassembled WGS sequence"/>
</dbReference>
<dbReference type="InterPro" id="IPR016159">
    <property type="entry name" value="Cullin_repeat-like_dom_sf"/>
</dbReference>
<dbReference type="PANTHER" id="PTHR11932">
    <property type="entry name" value="CULLIN"/>
    <property type="match status" value="1"/>
</dbReference>
<sequence>MEKDIHSRYPNGASSTFLSSQNSSSTTTKKLVIKNLKSSTSAPPPDYFDKIWPLLKQALQAILNGTTSPTNEEQLYRHIEHLCTITSTSDTNSSPASLLYENLKKVFDDHVQTVLPALLSEMGDSNDYLRLLNTTWDDHSIRSILIRQLFIYLDRTYVLHASVPSIWQVFIGMNLIDNQLSFSGN</sequence>
<reference evidence="4" key="1">
    <citation type="submission" date="2021-02" db="EMBL/GenBank/DDBJ databases">
        <authorList>
            <person name="Nowell W R."/>
        </authorList>
    </citation>
    <scope>NUCLEOTIDE SEQUENCE</scope>
</reference>
<name>A0A814K8E8_ADIRI</name>
<feature type="region of interest" description="Disordered" evidence="2">
    <location>
        <begin position="1"/>
        <end position="22"/>
    </location>
</feature>
<dbReference type="EMBL" id="CAJNOJ010000076">
    <property type="protein sequence ID" value="CAF1045956.1"/>
    <property type="molecule type" value="Genomic_DNA"/>
</dbReference>